<evidence type="ECO:0000313" key="7">
    <source>
        <dbReference type="Proteomes" id="UP000052268"/>
    </source>
</evidence>
<keyword evidence="2" id="KW-0479">Metal-binding</keyword>
<evidence type="ECO:0000259" key="5">
    <source>
        <dbReference type="PROSITE" id="PS51891"/>
    </source>
</evidence>
<comment type="similarity">
    <text evidence="1">Belongs to the Gfa family.</text>
</comment>
<dbReference type="EMBL" id="JACU01000002">
    <property type="protein sequence ID" value="KMS59089.1"/>
    <property type="molecule type" value="Genomic_DNA"/>
</dbReference>
<reference evidence="6 7" key="1">
    <citation type="journal article" date="2015" name="G3 (Bethesda)">
        <title>Insights into Ongoing Evolution of the Hexachlorocyclohexane Catabolic Pathway from Comparative Genomics of Ten Sphingomonadaceae Strains.</title>
        <authorList>
            <person name="Pearce S.L."/>
            <person name="Oakeshott J.G."/>
            <person name="Pandey G."/>
        </authorList>
    </citation>
    <scope>NUCLEOTIDE SEQUENCE [LARGE SCALE GENOMIC DNA]</scope>
    <source>
        <strain evidence="6 7">LL02</strain>
    </source>
</reference>
<dbReference type="RefSeq" id="WP_082699557.1">
    <property type="nucleotide sequence ID" value="NZ_KQ130452.1"/>
</dbReference>
<dbReference type="PANTHER" id="PTHR33337:SF40">
    <property type="entry name" value="CENP-V_GFA DOMAIN-CONTAINING PROTEIN-RELATED"/>
    <property type="match status" value="1"/>
</dbReference>
<name>A0A0J7Y5C6_9SPHN</name>
<dbReference type="PATRIC" id="fig|1114963.3.peg.362"/>
<dbReference type="Gene3D" id="3.90.1590.10">
    <property type="entry name" value="glutathione-dependent formaldehyde- activating enzyme (gfa)"/>
    <property type="match status" value="1"/>
</dbReference>
<dbReference type="PANTHER" id="PTHR33337">
    <property type="entry name" value="GFA DOMAIN-CONTAINING PROTEIN"/>
    <property type="match status" value="1"/>
</dbReference>
<dbReference type="AlphaFoldDB" id="A0A0J7Y5C6"/>
<evidence type="ECO:0000313" key="6">
    <source>
        <dbReference type="EMBL" id="KMS59089.1"/>
    </source>
</evidence>
<dbReference type="SUPFAM" id="SSF51316">
    <property type="entry name" value="Mss4-like"/>
    <property type="match status" value="1"/>
</dbReference>
<evidence type="ECO:0000256" key="2">
    <source>
        <dbReference type="ARBA" id="ARBA00022723"/>
    </source>
</evidence>
<dbReference type="Pfam" id="PF04828">
    <property type="entry name" value="GFA"/>
    <property type="match status" value="1"/>
</dbReference>
<dbReference type="Proteomes" id="UP000052268">
    <property type="component" value="Unassembled WGS sequence"/>
</dbReference>
<accession>A0A0J7Y5C6</accession>
<keyword evidence="7" id="KW-1185">Reference proteome</keyword>
<gene>
    <name evidence="6" type="ORF">V474_07320</name>
</gene>
<comment type="caution">
    <text evidence="6">The sequence shown here is derived from an EMBL/GenBank/DDBJ whole genome shotgun (WGS) entry which is preliminary data.</text>
</comment>
<evidence type="ECO:0000256" key="3">
    <source>
        <dbReference type="ARBA" id="ARBA00022833"/>
    </source>
</evidence>
<proteinExistence type="inferred from homology"/>
<dbReference type="GO" id="GO:0046872">
    <property type="term" value="F:metal ion binding"/>
    <property type="evidence" value="ECO:0007669"/>
    <property type="project" value="UniProtKB-KW"/>
</dbReference>
<organism evidence="6 7">
    <name type="scientific">Novosphingobium barchaimii LL02</name>
    <dbReference type="NCBI Taxonomy" id="1114963"/>
    <lineage>
        <taxon>Bacteria</taxon>
        <taxon>Pseudomonadati</taxon>
        <taxon>Pseudomonadota</taxon>
        <taxon>Alphaproteobacteria</taxon>
        <taxon>Sphingomonadales</taxon>
        <taxon>Sphingomonadaceae</taxon>
        <taxon>Novosphingobium</taxon>
    </lineage>
</organism>
<protein>
    <submittedName>
        <fullName evidence="6">Aldehyde-activating protein</fullName>
    </submittedName>
</protein>
<dbReference type="GO" id="GO:0016846">
    <property type="term" value="F:carbon-sulfur lyase activity"/>
    <property type="evidence" value="ECO:0007669"/>
    <property type="project" value="InterPro"/>
</dbReference>
<dbReference type="InterPro" id="IPR006913">
    <property type="entry name" value="CENP-V/GFA"/>
</dbReference>
<dbReference type="PROSITE" id="PS51891">
    <property type="entry name" value="CENP_V_GFA"/>
    <property type="match status" value="1"/>
</dbReference>
<dbReference type="InterPro" id="IPR011057">
    <property type="entry name" value="Mss4-like_sf"/>
</dbReference>
<evidence type="ECO:0000256" key="1">
    <source>
        <dbReference type="ARBA" id="ARBA00005495"/>
    </source>
</evidence>
<keyword evidence="3" id="KW-0862">Zinc</keyword>
<dbReference type="OrthoDB" id="7186766at2"/>
<evidence type="ECO:0000256" key="4">
    <source>
        <dbReference type="ARBA" id="ARBA00023239"/>
    </source>
</evidence>
<sequence length="153" mass="17177">MGQAHVLEGGCRCGQVRFQLTAPPLIESLCHCSGCKRMTASAFSTTISVPTEGFELVSGKPEVGGIHGDEAHHHHCPWCKSWVFTKVDPSMGFINVRATLLDDPRAFLPYVEMQAAEKLSWLHTEVERRYDRFPHLHEYPELIAGYAAWRAAR</sequence>
<feature type="domain" description="CENP-V/GFA" evidence="5">
    <location>
        <begin position="7"/>
        <end position="111"/>
    </location>
</feature>
<keyword evidence="4" id="KW-0456">Lyase</keyword>